<dbReference type="AlphaFoldDB" id="A0AA86SGY8"/>
<dbReference type="EMBL" id="OY731402">
    <property type="protein sequence ID" value="CAJ1958245.1"/>
    <property type="molecule type" value="Genomic_DNA"/>
</dbReference>
<name>A0AA86SGY8_9FABA</name>
<organism evidence="1 2">
    <name type="scientific">Sphenostylis stenocarpa</name>
    <dbReference type="NCBI Taxonomy" id="92480"/>
    <lineage>
        <taxon>Eukaryota</taxon>
        <taxon>Viridiplantae</taxon>
        <taxon>Streptophyta</taxon>
        <taxon>Embryophyta</taxon>
        <taxon>Tracheophyta</taxon>
        <taxon>Spermatophyta</taxon>
        <taxon>Magnoliopsida</taxon>
        <taxon>eudicotyledons</taxon>
        <taxon>Gunneridae</taxon>
        <taxon>Pentapetalae</taxon>
        <taxon>rosids</taxon>
        <taxon>fabids</taxon>
        <taxon>Fabales</taxon>
        <taxon>Fabaceae</taxon>
        <taxon>Papilionoideae</taxon>
        <taxon>50 kb inversion clade</taxon>
        <taxon>NPAAA clade</taxon>
        <taxon>indigoferoid/millettioid clade</taxon>
        <taxon>Phaseoleae</taxon>
        <taxon>Sphenostylis</taxon>
    </lineage>
</organism>
<protein>
    <submittedName>
        <fullName evidence="1">Uncharacterized protein</fullName>
    </submittedName>
</protein>
<reference evidence="1" key="1">
    <citation type="submission" date="2023-10" db="EMBL/GenBank/DDBJ databases">
        <authorList>
            <person name="Domelevo Entfellner J.-B."/>
        </authorList>
    </citation>
    <scope>NUCLEOTIDE SEQUENCE</scope>
</reference>
<accession>A0AA86SGY8</accession>
<evidence type="ECO:0000313" key="2">
    <source>
        <dbReference type="Proteomes" id="UP001189624"/>
    </source>
</evidence>
<dbReference type="Gramene" id="rna-AYBTSS11_LOCUS17631">
    <property type="protein sequence ID" value="CAJ1958245.1"/>
    <property type="gene ID" value="gene-AYBTSS11_LOCUS17631"/>
</dbReference>
<sequence>MGRWGSAIQPLVRGITFCKLNHEGGQGLYLERKRKGNTEQFFLSFMIGIHAQIRENDNNIVTESKASTHVDTFAPRMQHPM</sequence>
<proteinExistence type="predicted"/>
<gene>
    <name evidence="1" type="ORF">AYBTSS11_LOCUS17631</name>
</gene>
<dbReference type="Proteomes" id="UP001189624">
    <property type="component" value="Chromosome 5"/>
</dbReference>
<keyword evidence="2" id="KW-1185">Reference proteome</keyword>
<evidence type="ECO:0000313" key="1">
    <source>
        <dbReference type="EMBL" id="CAJ1958245.1"/>
    </source>
</evidence>